<protein>
    <submittedName>
        <fullName evidence="1">T5orf172 domain-containing protein</fullName>
    </submittedName>
</protein>
<dbReference type="Pfam" id="PF13455">
    <property type="entry name" value="MUG113"/>
    <property type="match status" value="1"/>
</dbReference>
<dbReference type="AlphaFoldDB" id="A0A318JYL0"/>
<proteinExistence type="predicted"/>
<keyword evidence="2" id="KW-1185">Reference proteome</keyword>
<dbReference type="RefSeq" id="WP_204377386.1">
    <property type="nucleotide sequence ID" value="NZ_LNQU01000002.1"/>
</dbReference>
<comment type="caution">
    <text evidence="1">The sequence shown here is derived from an EMBL/GenBank/DDBJ whole genome shotgun (WGS) entry which is preliminary data.</text>
</comment>
<name>A0A318JYL0_9NEIS</name>
<dbReference type="EMBL" id="QJKC01000010">
    <property type="protein sequence ID" value="PXX45944.1"/>
    <property type="molecule type" value="Genomic_DNA"/>
</dbReference>
<gene>
    <name evidence="1" type="ORF">DFR38_11042</name>
</gene>
<evidence type="ECO:0000313" key="2">
    <source>
        <dbReference type="Proteomes" id="UP000248395"/>
    </source>
</evidence>
<organism evidence="1 2">
    <name type="scientific">Aquitalea magnusonii</name>
    <dbReference type="NCBI Taxonomy" id="332411"/>
    <lineage>
        <taxon>Bacteria</taxon>
        <taxon>Pseudomonadati</taxon>
        <taxon>Pseudomonadota</taxon>
        <taxon>Betaproteobacteria</taxon>
        <taxon>Neisseriales</taxon>
        <taxon>Chromobacteriaceae</taxon>
        <taxon>Aquitalea</taxon>
    </lineage>
</organism>
<reference evidence="1 2" key="1">
    <citation type="submission" date="2018-05" db="EMBL/GenBank/DDBJ databases">
        <title>Genomic Encyclopedia of Type Strains, Phase IV (KMG-IV): sequencing the most valuable type-strain genomes for metagenomic binning, comparative biology and taxonomic classification.</title>
        <authorList>
            <person name="Goeker M."/>
        </authorList>
    </citation>
    <scope>NUCLEOTIDE SEQUENCE [LARGE SCALE GENOMIC DNA]</scope>
    <source>
        <strain evidence="1 2">DSM 25134</strain>
    </source>
</reference>
<sequence>MRRACLHNLNRSKLEHIFHREFSAAQLDLTIEDRFGNPVKPREWFLVPLHVIDEVVQRIQDGSITELHYDPGTAQLLG</sequence>
<accession>A0A318JYL0</accession>
<dbReference type="Proteomes" id="UP000248395">
    <property type="component" value="Unassembled WGS sequence"/>
</dbReference>
<evidence type="ECO:0000313" key="1">
    <source>
        <dbReference type="EMBL" id="PXX45944.1"/>
    </source>
</evidence>